<dbReference type="EMBL" id="QXQB01000007">
    <property type="protein sequence ID" value="RJX37127.1"/>
    <property type="molecule type" value="Genomic_DNA"/>
</dbReference>
<dbReference type="GO" id="GO:0140359">
    <property type="term" value="F:ABC-type transporter activity"/>
    <property type="evidence" value="ECO:0007669"/>
    <property type="project" value="InterPro"/>
</dbReference>
<comment type="subcellular location">
    <subcellularLocation>
        <location evidence="1">Membrane</location>
        <topology evidence="1">Multi-pass membrane protein</topology>
    </subcellularLocation>
</comment>
<evidence type="ECO:0000256" key="4">
    <source>
        <dbReference type="ARBA" id="ARBA00023136"/>
    </source>
</evidence>
<feature type="transmembrane region" description="Helical" evidence="5">
    <location>
        <begin position="214"/>
        <end position="232"/>
    </location>
</feature>
<evidence type="ECO:0000313" key="8">
    <source>
        <dbReference type="Proteomes" id="UP000267798"/>
    </source>
</evidence>
<gene>
    <name evidence="7" type="ORF">D3P09_24780</name>
</gene>
<name>A0A3A6PA64_9BACL</name>
<dbReference type="OrthoDB" id="3182222at2"/>
<feature type="transmembrane region" description="Helical" evidence="5">
    <location>
        <begin position="161"/>
        <end position="186"/>
    </location>
</feature>
<feature type="transmembrane region" description="Helical" evidence="5">
    <location>
        <begin position="55"/>
        <end position="74"/>
    </location>
</feature>
<evidence type="ECO:0000256" key="1">
    <source>
        <dbReference type="ARBA" id="ARBA00004141"/>
    </source>
</evidence>
<organism evidence="7 8">
    <name type="scientific">Paenibacillus pinisoli</name>
    <dbReference type="NCBI Taxonomy" id="1276110"/>
    <lineage>
        <taxon>Bacteria</taxon>
        <taxon>Bacillati</taxon>
        <taxon>Bacillota</taxon>
        <taxon>Bacilli</taxon>
        <taxon>Bacillales</taxon>
        <taxon>Paenibacillaceae</taxon>
        <taxon>Paenibacillus</taxon>
    </lineage>
</organism>
<evidence type="ECO:0000313" key="7">
    <source>
        <dbReference type="EMBL" id="RJX37127.1"/>
    </source>
</evidence>
<proteinExistence type="predicted"/>
<evidence type="ECO:0000256" key="2">
    <source>
        <dbReference type="ARBA" id="ARBA00022692"/>
    </source>
</evidence>
<dbReference type="Proteomes" id="UP000267798">
    <property type="component" value="Unassembled WGS sequence"/>
</dbReference>
<dbReference type="GO" id="GO:0016020">
    <property type="term" value="C:membrane"/>
    <property type="evidence" value="ECO:0007669"/>
    <property type="project" value="UniProtKB-SubCell"/>
</dbReference>
<comment type="caution">
    <text evidence="7">The sequence shown here is derived from an EMBL/GenBank/DDBJ whole genome shotgun (WGS) entry which is preliminary data.</text>
</comment>
<evidence type="ECO:0000256" key="5">
    <source>
        <dbReference type="SAM" id="Phobius"/>
    </source>
</evidence>
<feature type="domain" description="ABC-2 type transporter transmembrane" evidence="6">
    <location>
        <begin position="47"/>
        <end position="229"/>
    </location>
</feature>
<feature type="transmembrane region" description="Helical" evidence="5">
    <location>
        <begin position="95"/>
        <end position="119"/>
    </location>
</feature>
<reference evidence="7 8" key="1">
    <citation type="submission" date="2018-09" db="EMBL/GenBank/DDBJ databases">
        <title>Paenibacillus aracenensis nov. sp. isolated from a cave in southern Spain.</title>
        <authorList>
            <person name="Jurado V."/>
            <person name="Gutierrez-Patricio S."/>
            <person name="Gonzalez-Pimentel J.L."/>
            <person name="Miller A.Z."/>
            <person name="Laiz L."/>
            <person name="Saiz-Jimenez C."/>
        </authorList>
    </citation>
    <scope>NUCLEOTIDE SEQUENCE [LARGE SCALE GENOMIC DNA]</scope>
    <source>
        <strain evidence="7 8">JCM 19203</strain>
    </source>
</reference>
<dbReference type="Pfam" id="PF12698">
    <property type="entry name" value="ABC2_membrane_3"/>
    <property type="match status" value="1"/>
</dbReference>
<accession>A0A3A6PA64</accession>
<dbReference type="PANTHER" id="PTHR43471:SF1">
    <property type="entry name" value="ABC TRANSPORTER PERMEASE PROTEIN NOSY-RELATED"/>
    <property type="match status" value="1"/>
</dbReference>
<dbReference type="AlphaFoldDB" id="A0A3A6PA64"/>
<evidence type="ECO:0000256" key="3">
    <source>
        <dbReference type="ARBA" id="ARBA00022989"/>
    </source>
</evidence>
<sequence>MSLSLHRLLAIISKEWKDSIKNPQILLMAGIPILMAILGKGRAQTAEGAMDVFTMPLMVAIVTVGAFAQALMISEEKEKNTLRALMLSPASPMEVLLGKSVMTAAFTVIVIFICTQITGIPDLHFGFLILFVLMMLIISMAFGTVIGLISRTASETSIVGLPVLLIFIFGPMFGSGIDSAVVVKIVEMLPSYQFMLGLSDHVNGGGLEEVKGSLLNLVIWTAAAIVLTFIIYRSKSFDK</sequence>
<keyword evidence="4 5" id="KW-0472">Membrane</keyword>
<protein>
    <submittedName>
        <fullName evidence="7">ABC transporter permease</fullName>
    </submittedName>
</protein>
<evidence type="ECO:0000259" key="6">
    <source>
        <dbReference type="Pfam" id="PF12698"/>
    </source>
</evidence>
<feature type="transmembrane region" description="Helical" evidence="5">
    <location>
        <begin position="125"/>
        <end position="149"/>
    </location>
</feature>
<feature type="transmembrane region" description="Helical" evidence="5">
    <location>
        <begin position="25"/>
        <end position="43"/>
    </location>
</feature>
<keyword evidence="2 5" id="KW-0812">Transmembrane</keyword>
<keyword evidence="3 5" id="KW-1133">Transmembrane helix</keyword>
<dbReference type="PANTHER" id="PTHR43471">
    <property type="entry name" value="ABC TRANSPORTER PERMEASE"/>
    <property type="match status" value="1"/>
</dbReference>
<dbReference type="InterPro" id="IPR013525">
    <property type="entry name" value="ABC2_TM"/>
</dbReference>
<dbReference type="RefSeq" id="WP_120114124.1">
    <property type="nucleotide sequence ID" value="NZ_QXQB01000007.1"/>
</dbReference>
<keyword evidence="8" id="KW-1185">Reference proteome</keyword>